<reference evidence="3" key="1">
    <citation type="journal article" date="2015" name="Nature">
        <title>Complex archaea that bridge the gap between prokaryotes and eukaryotes.</title>
        <authorList>
            <person name="Spang A."/>
            <person name="Saw J.H."/>
            <person name="Jorgensen S.L."/>
            <person name="Zaremba-Niedzwiedzka K."/>
            <person name="Martijn J."/>
            <person name="Lind A.E."/>
            <person name="van Eijk R."/>
            <person name="Schleper C."/>
            <person name="Guy L."/>
            <person name="Ettema T.J."/>
        </authorList>
    </citation>
    <scope>NUCLEOTIDE SEQUENCE</scope>
</reference>
<dbReference type="InterPro" id="IPR001387">
    <property type="entry name" value="Cro/C1-type_HTH"/>
</dbReference>
<keyword evidence="1" id="KW-0238">DNA-binding</keyword>
<protein>
    <recommendedName>
        <fullName evidence="2">HTH cro/C1-type domain-containing protein</fullName>
    </recommendedName>
</protein>
<dbReference type="Gene3D" id="1.10.260.40">
    <property type="entry name" value="lambda repressor-like DNA-binding domains"/>
    <property type="match status" value="1"/>
</dbReference>
<comment type="caution">
    <text evidence="3">The sequence shown here is derived from an EMBL/GenBank/DDBJ whole genome shotgun (WGS) entry which is preliminary data.</text>
</comment>
<proteinExistence type="predicted"/>
<feature type="domain" description="HTH cro/C1-type" evidence="2">
    <location>
        <begin position="17"/>
        <end position="71"/>
    </location>
</feature>
<evidence type="ECO:0000256" key="1">
    <source>
        <dbReference type="ARBA" id="ARBA00023125"/>
    </source>
</evidence>
<name>A0A0F9I458_9ZZZZ</name>
<dbReference type="CDD" id="cd00093">
    <property type="entry name" value="HTH_XRE"/>
    <property type="match status" value="1"/>
</dbReference>
<dbReference type="PANTHER" id="PTHR46797">
    <property type="entry name" value="HTH-TYPE TRANSCRIPTIONAL REGULATOR"/>
    <property type="match status" value="1"/>
</dbReference>
<dbReference type="SUPFAM" id="SSF47413">
    <property type="entry name" value="lambda repressor-like DNA-binding domains"/>
    <property type="match status" value="1"/>
</dbReference>
<dbReference type="Pfam" id="PF13560">
    <property type="entry name" value="HTH_31"/>
    <property type="match status" value="1"/>
</dbReference>
<dbReference type="GO" id="GO:0003677">
    <property type="term" value="F:DNA binding"/>
    <property type="evidence" value="ECO:0007669"/>
    <property type="project" value="UniProtKB-KW"/>
</dbReference>
<dbReference type="InterPro" id="IPR010982">
    <property type="entry name" value="Lambda_DNA-bd_dom_sf"/>
</dbReference>
<dbReference type="InterPro" id="IPR050807">
    <property type="entry name" value="TransReg_Diox_bact_type"/>
</dbReference>
<dbReference type="EMBL" id="LAZR01013339">
    <property type="protein sequence ID" value="KKM22401.1"/>
    <property type="molecule type" value="Genomic_DNA"/>
</dbReference>
<evidence type="ECO:0000259" key="2">
    <source>
        <dbReference type="PROSITE" id="PS50943"/>
    </source>
</evidence>
<dbReference type="PROSITE" id="PS50943">
    <property type="entry name" value="HTH_CROC1"/>
    <property type="match status" value="1"/>
</dbReference>
<dbReference type="SMART" id="SM00530">
    <property type="entry name" value="HTH_XRE"/>
    <property type="match status" value="1"/>
</dbReference>
<sequence>MFNEETRTRLVALGERLKQRRQAKGMTLHDLSEASGFHTSYLGRIERAERRPSAPVLRQIAEPLGFTDVELFKMAGYLSDDRTDDRIGKLKDSLKGEIRQAMSNLLEKVDTL</sequence>
<accession>A0A0F9I458</accession>
<dbReference type="GO" id="GO:0005829">
    <property type="term" value="C:cytosol"/>
    <property type="evidence" value="ECO:0007669"/>
    <property type="project" value="TreeGrafter"/>
</dbReference>
<dbReference type="AlphaFoldDB" id="A0A0F9I458"/>
<dbReference type="GO" id="GO:0003700">
    <property type="term" value="F:DNA-binding transcription factor activity"/>
    <property type="evidence" value="ECO:0007669"/>
    <property type="project" value="TreeGrafter"/>
</dbReference>
<organism evidence="3">
    <name type="scientific">marine sediment metagenome</name>
    <dbReference type="NCBI Taxonomy" id="412755"/>
    <lineage>
        <taxon>unclassified sequences</taxon>
        <taxon>metagenomes</taxon>
        <taxon>ecological metagenomes</taxon>
    </lineage>
</organism>
<dbReference type="PANTHER" id="PTHR46797:SF1">
    <property type="entry name" value="METHYLPHOSPHONATE SYNTHASE"/>
    <property type="match status" value="1"/>
</dbReference>
<gene>
    <name evidence="3" type="ORF">LCGC14_1625730</name>
</gene>
<evidence type="ECO:0000313" key="3">
    <source>
        <dbReference type="EMBL" id="KKM22401.1"/>
    </source>
</evidence>